<evidence type="ECO:0000256" key="3">
    <source>
        <dbReference type="ARBA" id="ARBA00023163"/>
    </source>
</evidence>
<evidence type="ECO:0000313" key="7">
    <source>
        <dbReference type="Proteomes" id="UP000636505"/>
    </source>
</evidence>
<comment type="caution">
    <text evidence="6">The sequence shown here is derived from an EMBL/GenBank/DDBJ whole genome shotgun (WGS) entry which is preliminary data.</text>
</comment>
<evidence type="ECO:0000259" key="5">
    <source>
        <dbReference type="SMART" id="SM00421"/>
    </source>
</evidence>
<dbReference type="InterPro" id="IPR016032">
    <property type="entry name" value="Sig_transdc_resp-reg_C-effctor"/>
</dbReference>
<accession>A0A8J7DMX6</accession>
<dbReference type="SMART" id="SM00421">
    <property type="entry name" value="HTH_LUXR"/>
    <property type="match status" value="1"/>
</dbReference>
<dbReference type="Gene3D" id="1.10.10.10">
    <property type="entry name" value="Winged helix-like DNA-binding domain superfamily/Winged helix DNA-binding domain"/>
    <property type="match status" value="1"/>
</dbReference>
<proteinExistence type="predicted"/>
<protein>
    <submittedName>
        <fullName evidence="6">Helix-turn-helix transcriptional regulator</fullName>
    </submittedName>
</protein>
<dbReference type="Pfam" id="PF00196">
    <property type="entry name" value="GerE"/>
    <property type="match status" value="1"/>
</dbReference>
<evidence type="ECO:0000313" key="6">
    <source>
        <dbReference type="EMBL" id="MBE9079521.1"/>
    </source>
</evidence>
<dbReference type="AlphaFoldDB" id="A0A8J7DMX6"/>
<dbReference type="PANTHER" id="PTHR44688:SF16">
    <property type="entry name" value="DNA-BINDING TRANSCRIPTIONAL ACTIVATOR DEVR_DOSR"/>
    <property type="match status" value="1"/>
</dbReference>
<evidence type="ECO:0000256" key="1">
    <source>
        <dbReference type="ARBA" id="ARBA00023015"/>
    </source>
</evidence>
<dbReference type="EMBL" id="JADEXG010000058">
    <property type="protein sequence ID" value="MBE9079521.1"/>
    <property type="molecule type" value="Genomic_DNA"/>
</dbReference>
<feature type="region of interest" description="Disordered" evidence="4">
    <location>
        <begin position="1"/>
        <end position="22"/>
    </location>
</feature>
<reference evidence="6" key="1">
    <citation type="submission" date="2020-10" db="EMBL/GenBank/DDBJ databases">
        <authorList>
            <person name="Castelo-Branco R."/>
            <person name="Eusebio N."/>
            <person name="Adriana R."/>
            <person name="Vieira A."/>
            <person name="Brugerolle De Fraissinette N."/>
            <person name="Rezende De Castro R."/>
            <person name="Schneider M.P."/>
            <person name="Vasconcelos V."/>
            <person name="Leao P.N."/>
        </authorList>
    </citation>
    <scope>NUCLEOTIDE SEQUENCE</scope>
    <source>
        <strain evidence="6">LEGE 07310</strain>
    </source>
</reference>
<dbReference type="Proteomes" id="UP000636505">
    <property type="component" value="Unassembled WGS sequence"/>
</dbReference>
<keyword evidence="2" id="KW-0238">DNA-binding</keyword>
<dbReference type="RefSeq" id="WP_193910562.1">
    <property type="nucleotide sequence ID" value="NZ_JADEXG010000058.1"/>
</dbReference>
<organism evidence="6 7">
    <name type="scientific">Vasconcelosia minhoensis LEGE 07310</name>
    <dbReference type="NCBI Taxonomy" id="915328"/>
    <lineage>
        <taxon>Bacteria</taxon>
        <taxon>Bacillati</taxon>
        <taxon>Cyanobacteriota</taxon>
        <taxon>Cyanophyceae</taxon>
        <taxon>Nodosilineales</taxon>
        <taxon>Cymatolegaceae</taxon>
        <taxon>Vasconcelosia</taxon>
        <taxon>Vasconcelosia minhoensis</taxon>
    </lineage>
</organism>
<feature type="compositionally biased region" description="Low complexity" evidence="4">
    <location>
        <begin position="10"/>
        <end position="20"/>
    </location>
</feature>
<keyword evidence="7" id="KW-1185">Reference proteome</keyword>
<sequence>MTSTQAIAPSVSESSNCSSSPGRVQRLPLALLYAAIENFPDGLLILSAAGDILHKNRCASRLMQQFNDRCQPVRALPQRVWNICRTLQTRLSADPDGSLILEEKLSDVSERDIRVRVQWLDPATYATPCFIITLEDCQRSAACTARSEAQRYGFTPRETEVWQLRQSHLTYRQIAARLHISIDTVKKHVTNVNAKRSQAVWGDGVMG</sequence>
<dbReference type="GO" id="GO:0003677">
    <property type="term" value="F:DNA binding"/>
    <property type="evidence" value="ECO:0007669"/>
    <property type="project" value="UniProtKB-KW"/>
</dbReference>
<gene>
    <name evidence="6" type="ORF">IQ241_19845</name>
</gene>
<dbReference type="InterPro" id="IPR000792">
    <property type="entry name" value="Tscrpt_reg_LuxR_C"/>
</dbReference>
<dbReference type="GO" id="GO:0006355">
    <property type="term" value="P:regulation of DNA-templated transcription"/>
    <property type="evidence" value="ECO:0007669"/>
    <property type="project" value="InterPro"/>
</dbReference>
<dbReference type="PANTHER" id="PTHR44688">
    <property type="entry name" value="DNA-BINDING TRANSCRIPTIONAL ACTIVATOR DEVR_DOSR"/>
    <property type="match status" value="1"/>
</dbReference>
<dbReference type="SUPFAM" id="SSF46894">
    <property type="entry name" value="C-terminal effector domain of the bipartite response regulators"/>
    <property type="match status" value="1"/>
</dbReference>
<dbReference type="InterPro" id="IPR036388">
    <property type="entry name" value="WH-like_DNA-bd_sf"/>
</dbReference>
<keyword evidence="3" id="KW-0804">Transcription</keyword>
<keyword evidence="1" id="KW-0805">Transcription regulation</keyword>
<feature type="domain" description="HTH luxR-type" evidence="5">
    <location>
        <begin position="151"/>
        <end position="203"/>
    </location>
</feature>
<dbReference type="CDD" id="cd06170">
    <property type="entry name" value="LuxR_C_like"/>
    <property type="match status" value="1"/>
</dbReference>
<evidence type="ECO:0000256" key="4">
    <source>
        <dbReference type="SAM" id="MobiDB-lite"/>
    </source>
</evidence>
<evidence type="ECO:0000256" key="2">
    <source>
        <dbReference type="ARBA" id="ARBA00023125"/>
    </source>
</evidence>
<name>A0A8J7DMX6_9CYAN</name>